<dbReference type="EMBL" id="RXLR01000033">
    <property type="protein sequence ID" value="TDH17532.1"/>
    <property type="molecule type" value="Genomic_DNA"/>
</dbReference>
<accession>A0A4R5P4R1</accession>
<protein>
    <submittedName>
        <fullName evidence="2">HD domain-containing protein</fullName>
    </submittedName>
</protein>
<dbReference type="CDD" id="cd00077">
    <property type="entry name" value="HDc"/>
    <property type="match status" value="1"/>
</dbReference>
<reference evidence="2 3" key="1">
    <citation type="journal article" date="2019" name="Sci. Rep.">
        <title>Extended insight into the Mycobacterium chelonae-abscessus complex through whole genome sequencing of Mycobacterium salmoniphilum outbreak and Mycobacterium salmoniphilum-like strains.</title>
        <authorList>
            <person name="Behra P.R.K."/>
            <person name="Das S."/>
            <person name="Pettersson B.M.F."/>
            <person name="Shirreff L."/>
            <person name="DuCote T."/>
            <person name="Jacobsson K.G."/>
            <person name="Ennis D.G."/>
            <person name="Kirsebom L.A."/>
        </authorList>
    </citation>
    <scope>NUCLEOTIDE SEQUENCE [LARGE SCALE GENOMIC DNA]</scope>
    <source>
        <strain evidence="2 3">DSM 45524</strain>
    </source>
</reference>
<proteinExistence type="predicted"/>
<evidence type="ECO:0000313" key="2">
    <source>
        <dbReference type="EMBL" id="TDH17532.1"/>
    </source>
</evidence>
<dbReference type="PANTHER" id="PTHR35569">
    <property type="entry name" value="CYANAMIDE HYDRATASE DDI2-RELATED"/>
    <property type="match status" value="1"/>
</dbReference>
<comment type="caution">
    <text evidence="2">The sequence shown here is derived from an EMBL/GenBank/DDBJ whole genome shotgun (WGS) entry which is preliminary data.</text>
</comment>
<dbReference type="AlphaFoldDB" id="A0A4R5P4R1"/>
<sequence length="235" mass="25314">MTYANHPEQQEKTLRLNAEQVGLPGTAVAQAALQLVLRAESPAIANHSVRSFLFARLLAPHIGLTAGKDFDEELLFLSCILHDVSLSTLAKRNTRFEVDSADLAAEFLSEQGVSANDVDAIWEAIALHNAFVIAERKGPLTSLTYQGVAIDFGGTLGLPATHEAAVTAEIGAVIHTAYPRFNMTTSIVDAVAEHAAADPRNAPRYTAPGEILRERRELGTTYVEQLAAEGSRWGN</sequence>
<feature type="domain" description="HD" evidence="1">
    <location>
        <begin position="45"/>
        <end position="135"/>
    </location>
</feature>
<dbReference type="InterPro" id="IPR003607">
    <property type="entry name" value="HD/PDEase_dom"/>
</dbReference>
<dbReference type="InterPro" id="IPR006674">
    <property type="entry name" value="HD_domain"/>
</dbReference>
<gene>
    <name evidence="2" type="ORF">EJ571_26415</name>
</gene>
<evidence type="ECO:0000259" key="1">
    <source>
        <dbReference type="Pfam" id="PF01966"/>
    </source>
</evidence>
<dbReference type="PANTHER" id="PTHR35569:SF1">
    <property type="entry name" value="CYANAMIDE HYDRATASE DDI2-RELATED"/>
    <property type="match status" value="1"/>
</dbReference>
<evidence type="ECO:0000313" key="3">
    <source>
        <dbReference type="Proteomes" id="UP000295627"/>
    </source>
</evidence>
<organism evidence="2 3">
    <name type="scientific">Mycobacteroides franklinii</name>
    <dbReference type="NCBI Taxonomy" id="948102"/>
    <lineage>
        <taxon>Bacteria</taxon>
        <taxon>Bacillati</taxon>
        <taxon>Actinomycetota</taxon>
        <taxon>Actinomycetes</taxon>
        <taxon>Mycobacteriales</taxon>
        <taxon>Mycobacteriaceae</taxon>
        <taxon>Mycobacteroides</taxon>
    </lineage>
</organism>
<dbReference type="Gene3D" id="1.10.3210.10">
    <property type="entry name" value="Hypothetical protein af1432"/>
    <property type="match status" value="1"/>
</dbReference>
<dbReference type="Pfam" id="PF01966">
    <property type="entry name" value="HD"/>
    <property type="match status" value="1"/>
</dbReference>
<dbReference type="SUPFAM" id="SSF109604">
    <property type="entry name" value="HD-domain/PDEase-like"/>
    <property type="match status" value="1"/>
</dbReference>
<dbReference type="Proteomes" id="UP000295627">
    <property type="component" value="Unassembled WGS sequence"/>
</dbReference>
<name>A0A4R5P4R1_9MYCO</name>